<proteinExistence type="predicted"/>
<dbReference type="GO" id="GO:0032259">
    <property type="term" value="P:methylation"/>
    <property type="evidence" value="ECO:0007669"/>
    <property type="project" value="UniProtKB-KW"/>
</dbReference>
<accession>A0A517Y0Y9</accession>
<dbReference type="RefSeq" id="WP_145243676.1">
    <property type="nucleotide sequence ID" value="NZ_CP036273.1"/>
</dbReference>
<evidence type="ECO:0000313" key="3">
    <source>
        <dbReference type="Proteomes" id="UP000319576"/>
    </source>
</evidence>
<dbReference type="InterPro" id="IPR008884">
    <property type="entry name" value="TylF_MeTrfase"/>
</dbReference>
<dbReference type="EC" id="2.1.1.101" evidence="2"/>
<reference evidence="2 3" key="1">
    <citation type="submission" date="2019-02" db="EMBL/GenBank/DDBJ databases">
        <title>Deep-cultivation of Planctomycetes and their phenomic and genomic characterization uncovers novel biology.</title>
        <authorList>
            <person name="Wiegand S."/>
            <person name="Jogler M."/>
            <person name="Boedeker C."/>
            <person name="Pinto D."/>
            <person name="Vollmers J."/>
            <person name="Rivas-Marin E."/>
            <person name="Kohn T."/>
            <person name="Peeters S.H."/>
            <person name="Heuer A."/>
            <person name="Rast P."/>
            <person name="Oberbeckmann S."/>
            <person name="Bunk B."/>
            <person name="Jeske O."/>
            <person name="Meyerdierks A."/>
            <person name="Storesund J.E."/>
            <person name="Kallscheuer N."/>
            <person name="Luecker S."/>
            <person name="Lage O.M."/>
            <person name="Pohl T."/>
            <person name="Merkel B.J."/>
            <person name="Hornburger P."/>
            <person name="Mueller R.-W."/>
            <person name="Bruemmer F."/>
            <person name="Labrenz M."/>
            <person name="Spormann A.M."/>
            <person name="Op den Camp H."/>
            <person name="Overmann J."/>
            <person name="Amann R."/>
            <person name="Jetten M.S.M."/>
            <person name="Mascher T."/>
            <person name="Medema M.H."/>
            <person name="Devos D.P."/>
            <person name="Kaster A.-K."/>
            <person name="Ovreas L."/>
            <person name="Rohde M."/>
            <person name="Galperin M.Y."/>
            <person name="Jogler C."/>
        </authorList>
    </citation>
    <scope>NUCLEOTIDE SEQUENCE [LARGE SCALE GENOMIC DNA]</scope>
    <source>
        <strain evidence="2 3">ETA_A1</strain>
    </source>
</reference>
<protein>
    <submittedName>
        <fullName evidence="2">Macrocin O-methyltransferase</fullName>
        <ecNumber evidence="2">2.1.1.101</ecNumber>
    </submittedName>
</protein>
<dbReference type="InterPro" id="IPR029063">
    <property type="entry name" value="SAM-dependent_MTases_sf"/>
</dbReference>
<evidence type="ECO:0000256" key="1">
    <source>
        <dbReference type="SAM" id="Coils"/>
    </source>
</evidence>
<dbReference type="Proteomes" id="UP000319576">
    <property type="component" value="Chromosome"/>
</dbReference>
<keyword evidence="1" id="KW-0175">Coiled coil</keyword>
<name>A0A517Y0Y9_9BACT</name>
<keyword evidence="2" id="KW-0808">Transferase</keyword>
<keyword evidence="3" id="KW-1185">Reference proteome</keyword>
<feature type="coiled-coil region" evidence="1">
    <location>
        <begin position="44"/>
        <end position="78"/>
    </location>
</feature>
<dbReference type="PANTHER" id="PTHR40036">
    <property type="entry name" value="MACROCIN O-METHYLTRANSFERASE"/>
    <property type="match status" value="1"/>
</dbReference>
<dbReference type="KEGG" id="uli:ETAA1_54290"/>
<sequence length="351" mass="39403">MPVVTSLKAMTRPWRARLARLLYAGDDGAARAATAVADRRAADLAAAHDQLARSEDARAAAESARAAAEREAAELRQMTWEKAVALMTAGRNEKDWEAAARLVNRAVDELVRPWHKSVTWGDRLLTLDKSASVIREPVFQEALNTFRGLHPYDQYDGPDTIAWRLNTLVWAARRAVGLDGDFVECGVFKGDMAYTVARCVSFEKLPKTFHLYDSFEGYSPKYTSADDFRFNPNFLDMANAAYRIPRLYETVRDRFAGYPNVTVVRGFVPDALDMTAHQKIAFLHIDLNSPRAEVACLETLFDRVVPGGVVLLDDYGWIDFVAQKEAEDEFFGRRGYQVLELPTGQGMVVKR</sequence>
<dbReference type="PANTHER" id="PTHR40036:SF1">
    <property type="entry name" value="MACROCIN O-METHYLTRANSFERASE"/>
    <property type="match status" value="1"/>
</dbReference>
<keyword evidence="2" id="KW-0489">Methyltransferase</keyword>
<organism evidence="2 3">
    <name type="scientific">Urbifossiella limnaea</name>
    <dbReference type="NCBI Taxonomy" id="2528023"/>
    <lineage>
        <taxon>Bacteria</taxon>
        <taxon>Pseudomonadati</taxon>
        <taxon>Planctomycetota</taxon>
        <taxon>Planctomycetia</taxon>
        <taxon>Gemmatales</taxon>
        <taxon>Gemmataceae</taxon>
        <taxon>Urbifossiella</taxon>
    </lineage>
</organism>
<gene>
    <name evidence="2" type="primary">tylF</name>
    <name evidence="2" type="ORF">ETAA1_54290</name>
</gene>
<dbReference type="OrthoDB" id="149130at2"/>
<dbReference type="Pfam" id="PF05711">
    <property type="entry name" value="TylF"/>
    <property type="match status" value="1"/>
</dbReference>
<dbReference type="Gene3D" id="3.40.50.150">
    <property type="entry name" value="Vaccinia Virus protein VP39"/>
    <property type="match status" value="1"/>
</dbReference>
<evidence type="ECO:0000313" key="2">
    <source>
        <dbReference type="EMBL" id="QDU23429.1"/>
    </source>
</evidence>
<dbReference type="GO" id="GO:0030769">
    <property type="term" value="F:macrocin O-methyltransferase activity"/>
    <property type="evidence" value="ECO:0007669"/>
    <property type="project" value="UniProtKB-EC"/>
</dbReference>
<dbReference type="AlphaFoldDB" id="A0A517Y0Y9"/>
<dbReference type="EMBL" id="CP036273">
    <property type="protein sequence ID" value="QDU23429.1"/>
    <property type="molecule type" value="Genomic_DNA"/>
</dbReference>